<dbReference type="RefSeq" id="WP_245738469.1">
    <property type="nucleotide sequence ID" value="NZ_ASQP01000325.1"/>
</dbReference>
<dbReference type="GeneID" id="96748070"/>
<dbReference type="Proteomes" id="UP000186168">
    <property type="component" value="Unassembled WGS sequence"/>
</dbReference>
<protein>
    <submittedName>
        <fullName evidence="1">Uncharacterized protein</fullName>
    </submittedName>
</protein>
<dbReference type="EMBL" id="ASQP01000325">
    <property type="protein sequence ID" value="OMI36718.1"/>
    <property type="molecule type" value="Genomic_DNA"/>
</dbReference>
<dbReference type="STRING" id="67365.GCA_001704635_03501"/>
<evidence type="ECO:0000313" key="1">
    <source>
        <dbReference type="EMBL" id="OMI36718.1"/>
    </source>
</evidence>
<reference evidence="1 2" key="1">
    <citation type="submission" date="2013-05" db="EMBL/GenBank/DDBJ databases">
        <title>Genome sequence of Streptomyces sparsogenes DSM 40356.</title>
        <authorList>
            <person name="Coyne S."/>
            <person name="Seebeck F.P."/>
        </authorList>
    </citation>
    <scope>NUCLEOTIDE SEQUENCE [LARGE SCALE GENOMIC DNA]</scope>
    <source>
        <strain evidence="1 2">DSM 40356</strain>
    </source>
</reference>
<proteinExistence type="predicted"/>
<sequence>MLDAIDGVNWAAVPGHPRWYEPARAARGLRALAEAANLVQAAEAGSLLAGGGIVHGHSGAVFPAAAVAAPLLLDIAQQGHPAARDTALGLLDEALSSYPHAGYTRVNTPDGPAVPICCAIADHLRARAVLLTGLGKRGKTLLADAAEHWRFEIRECVADSGDTAAFGVLAGCLPDGVQAAELHRAGELAVPAGVALEYPPAEGSREACLRVRGRHPDELPPGATLFPSECVLRVH</sequence>
<organism evidence="1 2">
    <name type="scientific">Streptomyces sparsogenes DSM 40356</name>
    <dbReference type="NCBI Taxonomy" id="1331668"/>
    <lineage>
        <taxon>Bacteria</taxon>
        <taxon>Bacillati</taxon>
        <taxon>Actinomycetota</taxon>
        <taxon>Actinomycetes</taxon>
        <taxon>Kitasatosporales</taxon>
        <taxon>Streptomycetaceae</taxon>
        <taxon>Streptomyces</taxon>
    </lineage>
</organism>
<accession>A0A1R1SEW2</accession>
<name>A0A1R1SEW2_9ACTN</name>
<dbReference type="AlphaFoldDB" id="A0A1R1SEW2"/>
<evidence type="ECO:0000313" key="2">
    <source>
        <dbReference type="Proteomes" id="UP000186168"/>
    </source>
</evidence>
<keyword evidence="2" id="KW-1185">Reference proteome</keyword>
<gene>
    <name evidence="1" type="ORF">SPAR_25161</name>
</gene>
<comment type="caution">
    <text evidence="1">The sequence shown here is derived from an EMBL/GenBank/DDBJ whole genome shotgun (WGS) entry which is preliminary data.</text>
</comment>